<accession>A0AAN6YAM3</accession>
<dbReference type="Proteomes" id="UP001301769">
    <property type="component" value="Unassembled WGS sequence"/>
</dbReference>
<gene>
    <name evidence="1" type="ORF">QBC37DRAFT_155178</name>
</gene>
<reference evidence="1" key="1">
    <citation type="journal article" date="2023" name="Mol. Phylogenet. Evol.">
        <title>Genome-scale phylogeny and comparative genomics of the fungal order Sordariales.</title>
        <authorList>
            <person name="Hensen N."/>
            <person name="Bonometti L."/>
            <person name="Westerberg I."/>
            <person name="Brannstrom I.O."/>
            <person name="Guillou S."/>
            <person name="Cros-Aarteil S."/>
            <person name="Calhoun S."/>
            <person name="Haridas S."/>
            <person name="Kuo A."/>
            <person name="Mondo S."/>
            <person name="Pangilinan J."/>
            <person name="Riley R."/>
            <person name="LaButti K."/>
            <person name="Andreopoulos B."/>
            <person name="Lipzen A."/>
            <person name="Chen C."/>
            <person name="Yan M."/>
            <person name="Daum C."/>
            <person name="Ng V."/>
            <person name="Clum A."/>
            <person name="Steindorff A."/>
            <person name="Ohm R.A."/>
            <person name="Martin F."/>
            <person name="Silar P."/>
            <person name="Natvig D.O."/>
            <person name="Lalanne C."/>
            <person name="Gautier V."/>
            <person name="Ament-Velasquez S.L."/>
            <person name="Kruys A."/>
            <person name="Hutchinson M.I."/>
            <person name="Powell A.J."/>
            <person name="Barry K."/>
            <person name="Miller A.N."/>
            <person name="Grigoriev I.V."/>
            <person name="Debuchy R."/>
            <person name="Gladieux P."/>
            <person name="Hiltunen Thoren M."/>
            <person name="Johannesson H."/>
        </authorList>
    </citation>
    <scope>NUCLEOTIDE SEQUENCE</scope>
    <source>
        <strain evidence="1">PSN293</strain>
    </source>
</reference>
<dbReference type="EMBL" id="MU858094">
    <property type="protein sequence ID" value="KAK4214400.1"/>
    <property type="molecule type" value="Genomic_DNA"/>
</dbReference>
<organism evidence="1 2">
    <name type="scientific">Rhypophila decipiens</name>
    <dbReference type="NCBI Taxonomy" id="261697"/>
    <lineage>
        <taxon>Eukaryota</taxon>
        <taxon>Fungi</taxon>
        <taxon>Dikarya</taxon>
        <taxon>Ascomycota</taxon>
        <taxon>Pezizomycotina</taxon>
        <taxon>Sordariomycetes</taxon>
        <taxon>Sordariomycetidae</taxon>
        <taxon>Sordariales</taxon>
        <taxon>Naviculisporaceae</taxon>
        <taxon>Rhypophila</taxon>
    </lineage>
</organism>
<proteinExistence type="predicted"/>
<dbReference type="AlphaFoldDB" id="A0AAN6YAM3"/>
<reference evidence="1" key="2">
    <citation type="submission" date="2023-05" db="EMBL/GenBank/DDBJ databases">
        <authorList>
            <consortium name="Lawrence Berkeley National Laboratory"/>
            <person name="Steindorff A."/>
            <person name="Hensen N."/>
            <person name="Bonometti L."/>
            <person name="Westerberg I."/>
            <person name="Brannstrom I.O."/>
            <person name="Guillou S."/>
            <person name="Cros-Aarteil S."/>
            <person name="Calhoun S."/>
            <person name="Haridas S."/>
            <person name="Kuo A."/>
            <person name="Mondo S."/>
            <person name="Pangilinan J."/>
            <person name="Riley R."/>
            <person name="Labutti K."/>
            <person name="Andreopoulos B."/>
            <person name="Lipzen A."/>
            <person name="Chen C."/>
            <person name="Yanf M."/>
            <person name="Daum C."/>
            <person name="Ng V."/>
            <person name="Clum A."/>
            <person name="Ohm R."/>
            <person name="Martin F."/>
            <person name="Silar P."/>
            <person name="Natvig D."/>
            <person name="Lalanne C."/>
            <person name="Gautier V."/>
            <person name="Ament-Velasquez S.L."/>
            <person name="Kruys A."/>
            <person name="Hutchinson M.I."/>
            <person name="Powell A.J."/>
            <person name="Barry K."/>
            <person name="Miller A.N."/>
            <person name="Grigoriev I.V."/>
            <person name="Debuchy R."/>
            <person name="Gladieux P."/>
            <person name="Thoren M.H."/>
            <person name="Johannesson H."/>
        </authorList>
    </citation>
    <scope>NUCLEOTIDE SEQUENCE</scope>
    <source>
        <strain evidence="1">PSN293</strain>
    </source>
</reference>
<evidence type="ECO:0000313" key="1">
    <source>
        <dbReference type="EMBL" id="KAK4214400.1"/>
    </source>
</evidence>
<sequence length="311" mass="36050">MDETFPKDIVNLSKSCGYQVMERLHTLHLTLRSSNWAAIDMPQQDFSFDPYNWVFKPFALADALLLMPALRRLVIDFETELDRFEAMERYIEENVKEWQFLVLSNPPPTVFKVQGDNGKEIKWYWKPGKYFLDVGAKQTRAYQMVDPFSCYVNDGHTSIPLSSLRPEEEPVEWASHPPPPSLAADIKGDNGEPVKWGWLKLNLTKNPVEMRSYASPLPGHWEGPGFLRPLRVLDAEGQLVLIPQEEEEVEDMRLVSYRLEWTFRTGVPGEHVPAKLWCCDADGRYEEPPEELPVPQGYVHYNWQHDDDDDL</sequence>
<protein>
    <submittedName>
        <fullName evidence="1">Uncharacterized protein</fullName>
    </submittedName>
</protein>
<name>A0AAN6YAM3_9PEZI</name>
<comment type="caution">
    <text evidence="1">The sequence shown here is derived from an EMBL/GenBank/DDBJ whole genome shotgun (WGS) entry which is preliminary data.</text>
</comment>
<evidence type="ECO:0000313" key="2">
    <source>
        <dbReference type="Proteomes" id="UP001301769"/>
    </source>
</evidence>
<keyword evidence="2" id="KW-1185">Reference proteome</keyword>